<keyword evidence="1" id="KW-0732">Signal</keyword>
<dbReference type="Proteomes" id="UP000029999">
    <property type="component" value="Unassembled WGS sequence"/>
</dbReference>
<comment type="caution">
    <text evidence="2">The sequence shown here is derived from an EMBL/GenBank/DDBJ whole genome shotgun (WGS) entry which is preliminary data.</text>
</comment>
<gene>
    <name evidence="2" type="ORF">LP43_1325</name>
</gene>
<feature type="signal peptide" evidence="1">
    <location>
        <begin position="1"/>
        <end position="22"/>
    </location>
</feature>
<evidence type="ECO:0000313" key="2">
    <source>
        <dbReference type="EMBL" id="KGM06833.1"/>
    </source>
</evidence>
<organism evidence="2 3">
    <name type="scientific">Methylophaga thiooxydans</name>
    <dbReference type="NCBI Taxonomy" id="392484"/>
    <lineage>
        <taxon>Bacteria</taxon>
        <taxon>Pseudomonadati</taxon>
        <taxon>Pseudomonadota</taxon>
        <taxon>Gammaproteobacteria</taxon>
        <taxon>Thiotrichales</taxon>
        <taxon>Piscirickettsiaceae</taxon>
        <taxon>Methylophaga</taxon>
    </lineage>
</organism>
<dbReference type="EMBL" id="JRQD01000003">
    <property type="protein sequence ID" value="KGM06833.1"/>
    <property type="molecule type" value="Genomic_DNA"/>
</dbReference>
<dbReference type="AlphaFoldDB" id="A0A0A0BE80"/>
<evidence type="ECO:0000313" key="3">
    <source>
        <dbReference type="Proteomes" id="UP000029999"/>
    </source>
</evidence>
<proteinExistence type="predicted"/>
<accession>A0A0A0BE80</accession>
<dbReference type="PROSITE" id="PS51257">
    <property type="entry name" value="PROKAR_LIPOPROTEIN"/>
    <property type="match status" value="1"/>
</dbReference>
<dbReference type="RefSeq" id="WP_036313447.1">
    <property type="nucleotide sequence ID" value="NZ_JRQD01000003.1"/>
</dbReference>
<evidence type="ECO:0008006" key="4">
    <source>
        <dbReference type="Google" id="ProtNLM"/>
    </source>
</evidence>
<evidence type="ECO:0000256" key="1">
    <source>
        <dbReference type="SAM" id="SignalP"/>
    </source>
</evidence>
<feature type="chain" id="PRO_5001959207" description="Lipoprotein" evidence="1">
    <location>
        <begin position="23"/>
        <end position="95"/>
    </location>
</feature>
<protein>
    <recommendedName>
        <fullName evidence="4">Lipoprotein</fullName>
    </recommendedName>
</protein>
<name>A0A0A0BE80_9GAMM</name>
<reference evidence="2 3" key="1">
    <citation type="submission" date="2014-09" db="EMBL/GenBank/DDBJ databases">
        <authorList>
            <person name="Grob C."/>
            <person name="Taubert M."/>
            <person name="Howat A.M."/>
            <person name="Burns O.J."/>
            <person name="Dixon J.L."/>
            <person name="Chen Y."/>
            <person name="Murrell J.C."/>
        </authorList>
    </citation>
    <scope>NUCLEOTIDE SEQUENCE [LARGE SCALE GENOMIC DNA]</scope>
    <source>
        <strain evidence="2">L4</strain>
    </source>
</reference>
<sequence length="95" mass="10550">MKSLSHLALLLVSLLFVSCVNKQGGACAYQAFNELIEITALQQNSVETTGSIIENFDRRDFDTTPAIGERYRVQGKQLIRGSCTPITDLQLTKMQ</sequence>